<organism evidence="1 2">
    <name type="scientific">Paramuricea clavata</name>
    <name type="common">Red gorgonian</name>
    <name type="synonym">Violescent sea-whip</name>
    <dbReference type="NCBI Taxonomy" id="317549"/>
    <lineage>
        <taxon>Eukaryota</taxon>
        <taxon>Metazoa</taxon>
        <taxon>Cnidaria</taxon>
        <taxon>Anthozoa</taxon>
        <taxon>Octocorallia</taxon>
        <taxon>Malacalcyonacea</taxon>
        <taxon>Plexauridae</taxon>
        <taxon>Paramuricea</taxon>
    </lineage>
</organism>
<dbReference type="InterPro" id="IPR012340">
    <property type="entry name" value="NA-bd_OB-fold"/>
</dbReference>
<sequence>SQILSCPNAVINVCGRITLHVAEETILSKGKTLRKQEAIFTDNSGTMRLVLWESDITQVISKSVYNISKIVVREFDNAKYLTLNKQSIIKPADTSIDSVDTEADGLPHSQKVDCPAEGILSVQRFLSCKKCQTKLVLDPTKNLTKCTECGMAQLKSKCIQRLMANVMFGKPDSMNLTSKKDKYIHVIMFCSVKLEVVS</sequence>
<protein>
    <submittedName>
        <fullName evidence="1">Uncharacterized protein</fullName>
    </submittedName>
</protein>
<feature type="non-terminal residue" evidence="1">
    <location>
        <position position="1"/>
    </location>
</feature>
<keyword evidence="2" id="KW-1185">Reference proteome</keyword>
<dbReference type="OrthoDB" id="5970613at2759"/>
<evidence type="ECO:0000313" key="1">
    <source>
        <dbReference type="EMBL" id="CAB4031967.1"/>
    </source>
</evidence>
<gene>
    <name evidence="1" type="ORF">PACLA_8A000652</name>
</gene>
<evidence type="ECO:0000313" key="2">
    <source>
        <dbReference type="Proteomes" id="UP001152795"/>
    </source>
</evidence>
<accession>A0A7D9JM20</accession>
<name>A0A7D9JM20_PARCT</name>
<dbReference type="AlphaFoldDB" id="A0A7D9JM20"/>
<dbReference type="Gene3D" id="2.40.50.140">
    <property type="entry name" value="Nucleic acid-binding proteins"/>
    <property type="match status" value="1"/>
</dbReference>
<dbReference type="SUPFAM" id="SSF50249">
    <property type="entry name" value="Nucleic acid-binding proteins"/>
    <property type="match status" value="1"/>
</dbReference>
<dbReference type="EMBL" id="CACRXK020018017">
    <property type="protein sequence ID" value="CAB4031967.1"/>
    <property type="molecule type" value="Genomic_DNA"/>
</dbReference>
<comment type="caution">
    <text evidence="1">The sequence shown here is derived from an EMBL/GenBank/DDBJ whole genome shotgun (WGS) entry which is preliminary data.</text>
</comment>
<reference evidence="1" key="1">
    <citation type="submission" date="2020-04" db="EMBL/GenBank/DDBJ databases">
        <authorList>
            <person name="Alioto T."/>
            <person name="Alioto T."/>
            <person name="Gomez Garrido J."/>
        </authorList>
    </citation>
    <scope>NUCLEOTIDE SEQUENCE</scope>
    <source>
        <strain evidence="1">A484AB</strain>
    </source>
</reference>
<dbReference type="Proteomes" id="UP001152795">
    <property type="component" value="Unassembled WGS sequence"/>
</dbReference>
<proteinExistence type="predicted"/>